<keyword evidence="4 7" id="KW-0369">Histidine metabolism</keyword>
<evidence type="ECO:0000256" key="7">
    <source>
        <dbReference type="HAMAP-Rule" id="MF_00372"/>
    </source>
</evidence>
<dbReference type="GO" id="GO:0050480">
    <property type="term" value="F:imidazolonepropionase activity"/>
    <property type="evidence" value="ECO:0007669"/>
    <property type="project" value="UniProtKB-UniRule"/>
</dbReference>
<evidence type="ECO:0000259" key="8">
    <source>
        <dbReference type="Pfam" id="PF01979"/>
    </source>
</evidence>
<dbReference type="OrthoDB" id="9776455at2"/>
<evidence type="ECO:0000256" key="4">
    <source>
        <dbReference type="ARBA" id="ARBA00022808"/>
    </source>
</evidence>
<dbReference type="Pfam" id="PF01979">
    <property type="entry name" value="Amidohydro_1"/>
    <property type="match status" value="1"/>
</dbReference>
<comment type="catalytic activity">
    <reaction evidence="7">
        <text>4-imidazolone-5-propanoate + H2O = N-formimidoyl-L-glutamate</text>
        <dbReference type="Rhea" id="RHEA:23660"/>
        <dbReference type="ChEBI" id="CHEBI:15377"/>
        <dbReference type="ChEBI" id="CHEBI:58928"/>
        <dbReference type="ChEBI" id="CHEBI:77893"/>
        <dbReference type="EC" id="3.5.2.7"/>
    </reaction>
</comment>
<dbReference type="HAMAP" id="MF_00372">
    <property type="entry name" value="HutI"/>
    <property type="match status" value="1"/>
</dbReference>
<comment type="caution">
    <text evidence="9">The sequence shown here is derived from an EMBL/GenBank/DDBJ whole genome shotgun (WGS) entry which is preliminary data.</text>
</comment>
<dbReference type="InterPro" id="IPR011059">
    <property type="entry name" value="Metal-dep_hydrolase_composite"/>
</dbReference>
<dbReference type="GO" id="GO:0019556">
    <property type="term" value="P:L-histidine catabolic process to glutamate and formamide"/>
    <property type="evidence" value="ECO:0007669"/>
    <property type="project" value="UniProtKB-UniRule"/>
</dbReference>
<evidence type="ECO:0000313" key="9">
    <source>
        <dbReference type="EMBL" id="TYA74711.1"/>
    </source>
</evidence>
<dbReference type="NCBIfam" id="TIGR01224">
    <property type="entry name" value="hutI"/>
    <property type="match status" value="1"/>
</dbReference>
<feature type="binding site" evidence="7">
    <location>
        <position position="80"/>
    </location>
    <ligand>
        <name>Fe(3+)</name>
        <dbReference type="ChEBI" id="CHEBI:29034"/>
    </ligand>
</feature>
<dbReference type="PANTHER" id="PTHR42752:SF1">
    <property type="entry name" value="IMIDAZOLONEPROPIONASE-RELATED"/>
    <property type="match status" value="1"/>
</dbReference>
<dbReference type="Proteomes" id="UP000323930">
    <property type="component" value="Unassembled WGS sequence"/>
</dbReference>
<feature type="binding site" evidence="7">
    <location>
        <position position="183"/>
    </location>
    <ligand>
        <name>4-imidazolone-5-propanoate</name>
        <dbReference type="ChEBI" id="CHEBI:77893"/>
    </ligand>
</feature>
<dbReference type="GO" id="GO:0005737">
    <property type="term" value="C:cytoplasm"/>
    <property type="evidence" value="ECO:0007669"/>
    <property type="project" value="UniProtKB-SubCell"/>
</dbReference>
<dbReference type="PANTHER" id="PTHR42752">
    <property type="entry name" value="IMIDAZOLONEPROPIONASE"/>
    <property type="match status" value="1"/>
</dbReference>
<feature type="binding site" evidence="7">
    <location>
        <position position="150"/>
    </location>
    <ligand>
        <name>N-formimidoyl-L-glutamate</name>
        <dbReference type="ChEBI" id="CHEBI:58928"/>
    </ligand>
</feature>
<dbReference type="RefSeq" id="WP_148543931.1">
    <property type="nucleotide sequence ID" value="NZ_VSDQ01000679.1"/>
</dbReference>
<comment type="pathway">
    <text evidence="7">Amino-acid degradation; L-histidine degradation into L-glutamate; N-formimidoyl-L-glutamate from L-histidine: step 3/3.</text>
</comment>
<evidence type="ECO:0000256" key="1">
    <source>
        <dbReference type="ARBA" id="ARBA00012864"/>
    </source>
</evidence>
<gene>
    <name evidence="7" type="primary">hutI</name>
    <name evidence="9" type="ORF">FUA24_15475</name>
</gene>
<sequence length="413" mass="45261">MKILFKNIKELLQVRNEPIKFVSGKDMSILPTIKHAFLVAENGLILDFGTMDDCPSASFDAIIDCTGKMVMPTWCDSHTHLVYAGNREGEFVDRINGLTYEEIANNGGGILNSAKVLQETSEEELYNQSKVRLEEIIKLGTGAVEIKSGYGLSVAAELKMLSVIKRLKENYPIEIKATLLGAHAVPKEFKDDKNAYVDLVINELIPKVAEENLAEYIDVFCETGYFSVEDTTRILQAGKQYGLIPKIHVNQFTAVGGVQVGVEQHALSVDHLEEMREEDIKVLKDTNTMPVALPGCSYFLSIPYTPARKMIDAGLPLALATDYNPGSAPSGNMNFVVSTACVKMKMTPEEAINAATINGAYAMGLHDKLGSITKGKLANMIITKPINSFGVIPYSFGQSHVESVFVKGRPLFT</sequence>
<feature type="binding site" evidence="7">
    <location>
        <position position="324"/>
    </location>
    <ligand>
        <name>N-formimidoyl-L-glutamate</name>
        <dbReference type="ChEBI" id="CHEBI:58928"/>
    </ligand>
</feature>
<dbReference type="GO" id="GO:0005506">
    <property type="term" value="F:iron ion binding"/>
    <property type="evidence" value="ECO:0007669"/>
    <property type="project" value="UniProtKB-UniRule"/>
</dbReference>
<keyword evidence="2 7" id="KW-0479">Metal-binding</keyword>
<evidence type="ECO:0000256" key="3">
    <source>
        <dbReference type="ARBA" id="ARBA00022801"/>
    </source>
</evidence>
<feature type="domain" description="Amidohydrolase-related" evidence="8">
    <location>
        <begin position="69"/>
        <end position="409"/>
    </location>
</feature>
<dbReference type="Gene3D" id="3.20.20.140">
    <property type="entry name" value="Metal-dependent hydrolases"/>
    <property type="match status" value="1"/>
</dbReference>
<feature type="binding site" evidence="7">
    <location>
        <position position="322"/>
    </location>
    <ligand>
        <name>Zn(2+)</name>
        <dbReference type="ChEBI" id="CHEBI:29105"/>
    </ligand>
</feature>
<dbReference type="EC" id="3.5.2.7" evidence="1 7"/>
<dbReference type="InterPro" id="IPR005920">
    <property type="entry name" value="HutI"/>
</dbReference>
<comment type="similarity">
    <text evidence="7">Belongs to the metallo-dependent hydrolases superfamily. HutI family.</text>
</comment>
<comment type="subcellular location">
    <subcellularLocation>
        <location evidence="7">Cytoplasm</location>
    </subcellularLocation>
</comment>
<evidence type="ECO:0000256" key="2">
    <source>
        <dbReference type="ARBA" id="ARBA00022723"/>
    </source>
</evidence>
<name>A0A5D0HUX3_9FLAO</name>
<feature type="binding site" evidence="7">
    <location>
        <position position="80"/>
    </location>
    <ligand>
        <name>Zn(2+)</name>
        <dbReference type="ChEBI" id="CHEBI:29105"/>
    </ligand>
</feature>
<comment type="cofactor">
    <cofactor evidence="7">
        <name>Zn(2+)</name>
        <dbReference type="ChEBI" id="CHEBI:29105"/>
    </cofactor>
    <cofactor evidence="7">
        <name>Fe(3+)</name>
        <dbReference type="ChEBI" id="CHEBI:29034"/>
    </cofactor>
    <text evidence="7">Binds 1 zinc or iron ion per subunit.</text>
</comment>
<feature type="binding site" evidence="7">
    <location>
        <position position="248"/>
    </location>
    <ligand>
        <name>Zn(2+)</name>
        <dbReference type="ChEBI" id="CHEBI:29105"/>
    </ligand>
</feature>
<keyword evidence="6 7" id="KW-0408">Iron</keyword>
<feature type="binding site" evidence="7">
    <location>
        <position position="326"/>
    </location>
    <ligand>
        <name>N-formimidoyl-L-glutamate</name>
        <dbReference type="ChEBI" id="CHEBI:58928"/>
    </ligand>
</feature>
<keyword evidence="7" id="KW-0963">Cytoplasm</keyword>
<dbReference type="GO" id="GO:0019557">
    <property type="term" value="P:L-histidine catabolic process to glutamate and formate"/>
    <property type="evidence" value="ECO:0007669"/>
    <property type="project" value="UniProtKB-UniPathway"/>
</dbReference>
<dbReference type="GO" id="GO:0008270">
    <property type="term" value="F:zinc ion binding"/>
    <property type="evidence" value="ECO:0007669"/>
    <property type="project" value="UniProtKB-UniRule"/>
</dbReference>
<evidence type="ECO:0000256" key="6">
    <source>
        <dbReference type="ARBA" id="ARBA00023004"/>
    </source>
</evidence>
<feature type="binding site" evidence="7">
    <location>
        <position position="322"/>
    </location>
    <ligand>
        <name>Fe(3+)</name>
        <dbReference type="ChEBI" id="CHEBI:29034"/>
    </ligand>
</feature>
<dbReference type="SUPFAM" id="SSF51556">
    <property type="entry name" value="Metallo-dependent hydrolases"/>
    <property type="match status" value="1"/>
</dbReference>
<proteinExistence type="inferred from homology"/>
<keyword evidence="10" id="KW-1185">Reference proteome</keyword>
<dbReference type="CDD" id="cd01296">
    <property type="entry name" value="Imidazolone-5PH"/>
    <property type="match status" value="1"/>
</dbReference>
<dbReference type="SUPFAM" id="SSF51338">
    <property type="entry name" value="Composite domain of metallo-dependent hydrolases"/>
    <property type="match status" value="1"/>
</dbReference>
<feature type="binding site" evidence="7">
    <location>
        <position position="78"/>
    </location>
    <ligand>
        <name>Fe(3+)</name>
        <dbReference type="ChEBI" id="CHEBI:29034"/>
    </ligand>
</feature>
<dbReference type="Gene3D" id="2.30.40.10">
    <property type="entry name" value="Urease, subunit C, domain 1"/>
    <property type="match status" value="1"/>
</dbReference>
<organism evidence="9 10">
    <name type="scientific">Seonamhaeicola marinus</name>
    <dbReference type="NCBI Taxonomy" id="1912246"/>
    <lineage>
        <taxon>Bacteria</taxon>
        <taxon>Pseudomonadati</taxon>
        <taxon>Bacteroidota</taxon>
        <taxon>Flavobacteriia</taxon>
        <taxon>Flavobacteriales</taxon>
        <taxon>Flavobacteriaceae</taxon>
    </lineage>
</organism>
<dbReference type="InterPro" id="IPR006680">
    <property type="entry name" value="Amidohydro-rel"/>
</dbReference>
<feature type="binding site" evidence="7">
    <location>
        <position position="150"/>
    </location>
    <ligand>
        <name>4-imidazolone-5-propanoate</name>
        <dbReference type="ChEBI" id="CHEBI:77893"/>
    </ligand>
</feature>
<comment type="function">
    <text evidence="7">Catalyzes the hydrolytic cleavage of the carbon-nitrogen bond in imidazolone-5-propanoate to yield N-formimidoyl-L-glutamate. It is the third step in the universal histidine degradation pathway.</text>
</comment>
<keyword evidence="3 7" id="KW-0378">Hydrolase</keyword>
<dbReference type="UniPathway" id="UPA00379">
    <property type="reaction ID" value="UER00551"/>
</dbReference>
<accession>A0A5D0HUX3</accession>
<feature type="binding site" evidence="7">
    <location>
        <position position="87"/>
    </location>
    <ligand>
        <name>4-imidazolone-5-propanoate</name>
        <dbReference type="ChEBI" id="CHEBI:77893"/>
    </ligand>
</feature>
<dbReference type="InterPro" id="IPR032466">
    <property type="entry name" value="Metal_Hydrolase"/>
</dbReference>
<evidence type="ECO:0000256" key="5">
    <source>
        <dbReference type="ARBA" id="ARBA00022833"/>
    </source>
</evidence>
<feature type="binding site" evidence="7">
    <location>
        <position position="251"/>
    </location>
    <ligand>
        <name>4-imidazolone-5-propanoate</name>
        <dbReference type="ChEBI" id="CHEBI:77893"/>
    </ligand>
</feature>
<dbReference type="AlphaFoldDB" id="A0A5D0HUX3"/>
<protein>
    <recommendedName>
        <fullName evidence="1 7">Imidazolonepropionase</fullName>
        <ecNumber evidence="1 7">3.5.2.7</ecNumber>
    </recommendedName>
    <alternativeName>
        <fullName evidence="7">Imidazolone-5-propionate hydrolase</fullName>
    </alternativeName>
</protein>
<evidence type="ECO:0000313" key="10">
    <source>
        <dbReference type="Proteomes" id="UP000323930"/>
    </source>
</evidence>
<dbReference type="FunFam" id="3.20.20.140:FF:000007">
    <property type="entry name" value="Imidazolonepropionase"/>
    <property type="match status" value="1"/>
</dbReference>
<feature type="binding site" evidence="7">
    <location>
        <position position="327"/>
    </location>
    <ligand>
        <name>4-imidazolone-5-propanoate</name>
        <dbReference type="ChEBI" id="CHEBI:77893"/>
    </ligand>
</feature>
<keyword evidence="5 7" id="KW-0862">Zinc</keyword>
<feature type="binding site" evidence="7">
    <location>
        <position position="248"/>
    </location>
    <ligand>
        <name>Fe(3+)</name>
        <dbReference type="ChEBI" id="CHEBI:29034"/>
    </ligand>
</feature>
<feature type="binding site" evidence="7">
    <location>
        <position position="78"/>
    </location>
    <ligand>
        <name>Zn(2+)</name>
        <dbReference type="ChEBI" id="CHEBI:29105"/>
    </ligand>
</feature>
<dbReference type="EMBL" id="VSDQ01000679">
    <property type="protein sequence ID" value="TYA74711.1"/>
    <property type="molecule type" value="Genomic_DNA"/>
</dbReference>
<reference evidence="9 10" key="1">
    <citation type="submission" date="2019-08" db="EMBL/GenBank/DDBJ databases">
        <title>Seonamhaeicola sediminis sp. nov., isolated from marine sediment.</title>
        <authorList>
            <person name="Cao W.R."/>
        </authorList>
    </citation>
    <scope>NUCLEOTIDE SEQUENCE [LARGE SCALE GENOMIC DNA]</scope>
    <source>
        <strain evidence="9 10">B011</strain>
    </source>
</reference>